<gene>
    <name evidence="2" type="ORF">HFN_0216</name>
</gene>
<evidence type="ECO:0000313" key="2">
    <source>
        <dbReference type="EMBL" id="GAD19085.1"/>
    </source>
</evidence>
<evidence type="ECO:0008006" key="4">
    <source>
        <dbReference type="Google" id="ProtNLM"/>
    </source>
</evidence>
<evidence type="ECO:0000313" key="3">
    <source>
        <dbReference type="Proteomes" id="UP000018143"/>
    </source>
</evidence>
<keyword evidence="3" id="KW-1185">Reference proteome</keyword>
<feature type="signal peptide" evidence="1">
    <location>
        <begin position="1"/>
        <end position="19"/>
    </location>
</feature>
<keyword evidence="1" id="KW-0732">Signal</keyword>
<dbReference type="EMBL" id="BASD01000014">
    <property type="protein sequence ID" value="GAD19085.1"/>
    <property type="molecule type" value="Genomic_DNA"/>
</dbReference>
<reference evidence="2 3" key="1">
    <citation type="journal article" date="2013" name="Genome Announc.">
        <title>Draft Genome Sequence of Helicobacter fennelliae Strain MRY12-0050, Isolated from a Bacteremia Patient.</title>
        <authorList>
            <person name="Rimbara E."/>
            <person name="Matsui M."/>
            <person name="Mori S."/>
            <person name="Suzuki S."/>
            <person name="Suzuki M."/>
            <person name="Kim H."/>
            <person name="Sekizuka T."/>
            <person name="Kuroda M."/>
            <person name="Shibayama K."/>
        </authorList>
    </citation>
    <scope>NUCLEOTIDE SEQUENCE [LARGE SCALE GENOMIC DNA]</scope>
    <source>
        <strain evidence="2 3">MRY12-0050</strain>
    </source>
</reference>
<evidence type="ECO:0000256" key="1">
    <source>
        <dbReference type="SAM" id="SignalP"/>
    </source>
</evidence>
<protein>
    <recommendedName>
        <fullName evidence="4">Outer membrane protein</fullName>
    </recommendedName>
</protein>
<accession>T1CYS4</accession>
<organism evidence="2 3">
    <name type="scientific">Helicobacter fennelliae MRY12-0050</name>
    <dbReference type="NCBI Taxonomy" id="1325130"/>
    <lineage>
        <taxon>Bacteria</taxon>
        <taxon>Pseudomonadati</taxon>
        <taxon>Campylobacterota</taxon>
        <taxon>Epsilonproteobacteria</taxon>
        <taxon>Campylobacterales</taxon>
        <taxon>Helicobacteraceae</taxon>
        <taxon>Helicobacter</taxon>
    </lineage>
</organism>
<comment type="caution">
    <text evidence="2">The sequence shown here is derived from an EMBL/GenBank/DDBJ whole genome shotgun (WGS) entry which is preliminary data.</text>
</comment>
<feature type="chain" id="PRO_5004574450" description="Outer membrane protein" evidence="1">
    <location>
        <begin position="20"/>
        <end position="163"/>
    </location>
</feature>
<dbReference type="RefSeq" id="WP_023948224.1">
    <property type="nucleotide sequence ID" value="NZ_BASD01000014.1"/>
</dbReference>
<dbReference type="OrthoDB" id="5328544at2"/>
<proteinExistence type="predicted"/>
<dbReference type="STRING" id="1325130.HFN_0216"/>
<name>T1CYS4_9HELI</name>
<dbReference type="AlphaFoldDB" id="T1CYS4"/>
<sequence>MKKLLAIFMACGLASSAFAIGVGKFKINPEIGASFGTATNTDTFLVGGFGRVWLGGSGITIAPQFKYNYIMGQNDLKGFSNIQVGGLLGYKLWRFTPYIGGSWSNFGNIALNNTAALNYGVTFDIPILPLSIGLDASWQNPKIAGTDIRQSQHQIALTLALYF</sequence>
<dbReference type="Proteomes" id="UP000018143">
    <property type="component" value="Unassembled WGS sequence"/>
</dbReference>